<comment type="caution">
    <text evidence="6">The sequence shown here is derived from an EMBL/GenBank/DDBJ whole genome shotgun (WGS) entry which is preliminary data.</text>
</comment>
<dbReference type="PROSITE" id="PS50106">
    <property type="entry name" value="PDZ"/>
    <property type="match status" value="1"/>
</dbReference>
<protein>
    <submittedName>
        <fullName evidence="6">Periplasmic serine endoprotease DegP</fullName>
        <ecNumber evidence="6">3.4.21.107</ecNumber>
    </submittedName>
</protein>
<dbReference type="PANTHER" id="PTHR43343:SF3">
    <property type="entry name" value="PROTEASE DO-LIKE 8, CHLOROPLASTIC"/>
    <property type="match status" value="1"/>
</dbReference>
<feature type="domain" description="PDZ" evidence="5">
    <location>
        <begin position="269"/>
        <end position="355"/>
    </location>
</feature>
<evidence type="ECO:0000256" key="3">
    <source>
        <dbReference type="ARBA" id="ARBA00022801"/>
    </source>
</evidence>
<evidence type="ECO:0000313" key="7">
    <source>
        <dbReference type="Proteomes" id="UP000033451"/>
    </source>
</evidence>
<accession>A0A0F0LVI2</accession>
<keyword evidence="7" id="KW-1185">Reference proteome</keyword>
<feature type="compositionally biased region" description="Low complexity" evidence="4">
    <location>
        <begin position="164"/>
        <end position="183"/>
    </location>
</feature>
<dbReference type="EMBL" id="JYIY01000079">
    <property type="protein sequence ID" value="KJL35446.1"/>
    <property type="molecule type" value="Genomic_DNA"/>
</dbReference>
<feature type="region of interest" description="Disordered" evidence="4">
    <location>
        <begin position="164"/>
        <end position="193"/>
    </location>
</feature>
<evidence type="ECO:0000256" key="1">
    <source>
        <dbReference type="ARBA" id="ARBA00010541"/>
    </source>
</evidence>
<dbReference type="Gene3D" id="2.40.10.10">
    <property type="entry name" value="Trypsin-like serine proteases"/>
    <property type="match status" value="2"/>
</dbReference>
<dbReference type="PRINTS" id="PR00834">
    <property type="entry name" value="PROTEASES2C"/>
</dbReference>
<dbReference type="InterPro" id="IPR001478">
    <property type="entry name" value="PDZ"/>
</dbReference>
<sequence length="368" mass="36121">MTLWSPKGTTSAASGPTTLTVNDTSSVNQTTAVAAKVVPSVVTISAESGQSAGTGSGVILTADGYVVTNTHVVTLDGATADATLKVTTSDGHIYDATVVGTDPTYDLAVIKLTGASGLTPITFGDSSKLNVGDQTIAVGAPLGLSNTVTNGIVSALNRSIEIASSAPSSSGSSGGDTQQGQQSPFQFDFGQGQTQTSTTSTIKISVIQTDAAINPGNSGGALVDSSGQLIGINVAIAGTGSSTSGTQSGNIGVGFSIPSDIVKRITDELIQNGKATHGLLGASVQDSANVTGATISGAYVADVTSGGPAAAAGLQKGDIITEFNGQPVTGAVDLTAEVRALAAGAKASLTYVRDGASHTVDVTLGSLS</sequence>
<dbReference type="Gene3D" id="2.30.42.10">
    <property type="match status" value="1"/>
</dbReference>
<evidence type="ECO:0000256" key="2">
    <source>
        <dbReference type="ARBA" id="ARBA00022670"/>
    </source>
</evidence>
<dbReference type="SUPFAM" id="SSF50494">
    <property type="entry name" value="Trypsin-like serine proteases"/>
    <property type="match status" value="1"/>
</dbReference>
<dbReference type="GO" id="GO:0006508">
    <property type="term" value="P:proteolysis"/>
    <property type="evidence" value="ECO:0007669"/>
    <property type="project" value="UniProtKB-KW"/>
</dbReference>
<dbReference type="Pfam" id="PF13180">
    <property type="entry name" value="PDZ_2"/>
    <property type="match status" value="1"/>
</dbReference>
<keyword evidence="2 6" id="KW-0645">Protease</keyword>
<dbReference type="InterPro" id="IPR051201">
    <property type="entry name" value="Chloro_Bact_Ser_Proteases"/>
</dbReference>
<organism evidence="6 7">
    <name type="scientific">Microbacterium ginsengisoli</name>
    <dbReference type="NCBI Taxonomy" id="400772"/>
    <lineage>
        <taxon>Bacteria</taxon>
        <taxon>Bacillati</taxon>
        <taxon>Actinomycetota</taxon>
        <taxon>Actinomycetes</taxon>
        <taxon>Micrococcales</taxon>
        <taxon>Microbacteriaceae</taxon>
        <taxon>Microbacterium</taxon>
    </lineage>
</organism>
<dbReference type="InterPro" id="IPR036034">
    <property type="entry name" value="PDZ_sf"/>
</dbReference>
<dbReference type="InterPro" id="IPR001940">
    <property type="entry name" value="Peptidase_S1C"/>
</dbReference>
<reference evidence="6 7" key="1">
    <citation type="submission" date="2015-02" db="EMBL/GenBank/DDBJ databases">
        <title>Draft genome sequences of ten Microbacterium spp. with emphasis on heavy metal contaminated environments.</title>
        <authorList>
            <person name="Corretto E."/>
        </authorList>
    </citation>
    <scope>NUCLEOTIDE SEQUENCE [LARGE SCALE GENOMIC DNA]</scope>
    <source>
        <strain evidence="6 7">DSM 18659</strain>
    </source>
</reference>
<name>A0A0F0LVI2_9MICO</name>
<dbReference type="InterPro" id="IPR043504">
    <property type="entry name" value="Peptidase_S1_PA_chymotrypsin"/>
</dbReference>
<dbReference type="Pfam" id="PF13365">
    <property type="entry name" value="Trypsin_2"/>
    <property type="match status" value="2"/>
</dbReference>
<dbReference type="STRING" id="400772.RR49_02674"/>
<gene>
    <name evidence="6" type="primary">degP</name>
    <name evidence="6" type="ORF">RR49_02674</name>
</gene>
<dbReference type="PATRIC" id="fig|400772.4.peg.2687"/>
<proteinExistence type="inferred from homology"/>
<comment type="similarity">
    <text evidence="1">Belongs to the peptidase S1C family.</text>
</comment>
<evidence type="ECO:0000256" key="4">
    <source>
        <dbReference type="SAM" id="MobiDB-lite"/>
    </source>
</evidence>
<dbReference type="InterPro" id="IPR009003">
    <property type="entry name" value="Peptidase_S1_PA"/>
</dbReference>
<dbReference type="Proteomes" id="UP000033451">
    <property type="component" value="Unassembled WGS sequence"/>
</dbReference>
<dbReference type="AlphaFoldDB" id="A0A0F0LVI2"/>
<keyword evidence="3 6" id="KW-0378">Hydrolase</keyword>
<dbReference type="PANTHER" id="PTHR43343">
    <property type="entry name" value="PEPTIDASE S12"/>
    <property type="match status" value="1"/>
</dbReference>
<dbReference type="GO" id="GO:0004252">
    <property type="term" value="F:serine-type endopeptidase activity"/>
    <property type="evidence" value="ECO:0007669"/>
    <property type="project" value="InterPro"/>
</dbReference>
<dbReference type="EC" id="3.4.21.107" evidence="6"/>
<dbReference type="SUPFAM" id="SSF50156">
    <property type="entry name" value="PDZ domain-like"/>
    <property type="match status" value="1"/>
</dbReference>
<evidence type="ECO:0000259" key="5">
    <source>
        <dbReference type="PROSITE" id="PS50106"/>
    </source>
</evidence>
<dbReference type="SMART" id="SM00228">
    <property type="entry name" value="PDZ"/>
    <property type="match status" value="1"/>
</dbReference>
<evidence type="ECO:0000313" key="6">
    <source>
        <dbReference type="EMBL" id="KJL35446.1"/>
    </source>
</evidence>